<feature type="transmembrane region" description="Helical" evidence="2">
    <location>
        <begin position="199"/>
        <end position="219"/>
    </location>
</feature>
<reference evidence="4" key="1">
    <citation type="submission" date="2017-05" db="EMBL/GenBank/DDBJ databases">
        <authorList>
            <person name="Varghese N."/>
            <person name="Submissions S."/>
        </authorList>
    </citation>
    <scope>NUCLEOTIDE SEQUENCE</scope>
    <source>
        <strain evidence="4">Su22</strain>
    </source>
</reference>
<feature type="transmembrane region" description="Helical" evidence="2">
    <location>
        <begin position="322"/>
        <end position="342"/>
    </location>
</feature>
<protein>
    <submittedName>
        <fullName evidence="4">ABC-2 type transport system permease protein</fullName>
    </submittedName>
</protein>
<feature type="transmembrane region" description="Helical" evidence="2">
    <location>
        <begin position="296"/>
        <end position="316"/>
    </location>
</feature>
<gene>
    <name evidence="4" type="ORF">SAMN06296020_10611</name>
</gene>
<sequence>MLSTTLSSPKATQSTPVQTGTVSSGPVHAGIFRHTLKRFAWIGGAYFMALFLLVPLRVMMTLPDINEVDYYVRTFERMFNFDSEPFQIFLIMMLPFFTALLVFQYLQNATASDFHHSLPVSRNTYYWTYLTAGWTMITLPVLINGLFSLVLQQTTVMGNYITLQEIGTWLVSTLMMNTAFYLSTVVVGMFTGVVLAQGIFTYILLFLPAGLMLLVAYNLEALVWGFNATNFGLERISQFSPLVRLVAMVYEPLTWNEVAGYGVFILLMTLAAHWLYQHRRMERNRQTIVFQGLNHLFLFGITFCTMLVGGLYAYMINSEMPWLLVVYGVFSLIGYTIARAVLTKSLRIFSRHHYRQYGLYLGLVALMLAGIHFDITGFEKRIPELDQIQGAYAGNFPYFFYYGSGQTEGLYQSPENQEQVRRIHADILANEPRQGTRSNDYRNMTLFYQLHNGKVLARQFAVNEENYQVYLTALKESEEDKRFNYPVLALSPGDLNQIMLESHELQKVAYIQDPDEMAELLHLVQEEIMAASYEELEAWPPKGDIRFHVKANAAQTVETVTTQPIPAYATTEYGYGNAEMNVHRLPAFQKVEAWLKEKGYYQKATVTADDIHQVAVQRVMNETEMEPIDRTWNLNLQQSLIVEDAESIEESLALYSTSWMNRHAYPVYMVAFFDHSGRQVFMGTFDETFLPEFVRNAAL</sequence>
<dbReference type="RefSeq" id="WP_283409183.1">
    <property type="nucleotide sequence ID" value="NZ_FXUF01000006.1"/>
</dbReference>
<feature type="transmembrane region" description="Helical" evidence="2">
    <location>
        <begin position="39"/>
        <end position="60"/>
    </location>
</feature>
<accession>A0AA45WW62</accession>
<evidence type="ECO:0000256" key="2">
    <source>
        <dbReference type="SAM" id="Phobius"/>
    </source>
</evidence>
<evidence type="ECO:0000259" key="3">
    <source>
        <dbReference type="Pfam" id="PF20047"/>
    </source>
</evidence>
<dbReference type="Pfam" id="PF20047">
    <property type="entry name" value="DUF6449"/>
    <property type="match status" value="1"/>
</dbReference>
<feature type="transmembrane region" description="Helical" evidence="2">
    <location>
        <begin position="126"/>
        <end position="146"/>
    </location>
</feature>
<dbReference type="EMBL" id="FXUF01000006">
    <property type="protein sequence ID" value="SMP56058.1"/>
    <property type="molecule type" value="Genomic_DNA"/>
</dbReference>
<dbReference type="InterPro" id="IPR053046">
    <property type="entry name" value="ABC-5_transporter"/>
</dbReference>
<evidence type="ECO:0000313" key="4">
    <source>
        <dbReference type="EMBL" id="SMP56058.1"/>
    </source>
</evidence>
<dbReference type="PANTHER" id="PTHR39177">
    <property type="entry name" value="ABC TRANSPORTER PERMEASE YTRC-RELATED"/>
    <property type="match status" value="1"/>
</dbReference>
<evidence type="ECO:0000313" key="5">
    <source>
        <dbReference type="Proteomes" id="UP001158066"/>
    </source>
</evidence>
<dbReference type="InterPro" id="IPR045611">
    <property type="entry name" value="DUF6449"/>
</dbReference>
<feature type="transmembrane region" description="Helical" evidence="2">
    <location>
        <begin position="354"/>
        <end position="373"/>
    </location>
</feature>
<keyword evidence="2" id="KW-1133">Transmembrane helix</keyword>
<dbReference type="Proteomes" id="UP001158066">
    <property type="component" value="Unassembled WGS sequence"/>
</dbReference>
<dbReference type="PANTHER" id="PTHR39177:SF1">
    <property type="entry name" value="ABC TRANSPORTER PERMEASE YTRC-RELATED"/>
    <property type="match status" value="1"/>
</dbReference>
<feature type="domain" description="DUF6449" evidence="3">
    <location>
        <begin position="448"/>
        <end position="597"/>
    </location>
</feature>
<feature type="transmembrane region" description="Helical" evidence="2">
    <location>
        <begin position="86"/>
        <end position="106"/>
    </location>
</feature>
<keyword evidence="2" id="KW-0472">Membrane</keyword>
<name>A0AA45WW62_9CLOT</name>
<feature type="transmembrane region" description="Helical" evidence="2">
    <location>
        <begin position="166"/>
        <end position="187"/>
    </location>
</feature>
<feature type="region of interest" description="Disordered" evidence="1">
    <location>
        <begin position="1"/>
        <end position="24"/>
    </location>
</feature>
<keyword evidence="2" id="KW-0812">Transmembrane</keyword>
<dbReference type="AlphaFoldDB" id="A0AA45WW62"/>
<keyword evidence="5" id="KW-1185">Reference proteome</keyword>
<comment type="caution">
    <text evidence="4">The sequence shown here is derived from an EMBL/GenBank/DDBJ whole genome shotgun (WGS) entry which is preliminary data.</text>
</comment>
<organism evidence="4 5">
    <name type="scientific">Anoxynatronum buryatiense</name>
    <dbReference type="NCBI Taxonomy" id="489973"/>
    <lineage>
        <taxon>Bacteria</taxon>
        <taxon>Bacillati</taxon>
        <taxon>Bacillota</taxon>
        <taxon>Clostridia</taxon>
        <taxon>Eubacteriales</taxon>
        <taxon>Clostridiaceae</taxon>
        <taxon>Anoxynatronum</taxon>
    </lineage>
</organism>
<proteinExistence type="predicted"/>
<evidence type="ECO:0000256" key="1">
    <source>
        <dbReference type="SAM" id="MobiDB-lite"/>
    </source>
</evidence>
<feature type="transmembrane region" description="Helical" evidence="2">
    <location>
        <begin position="258"/>
        <end position="276"/>
    </location>
</feature>